<dbReference type="EMBL" id="UFUZ01000002">
    <property type="protein sequence ID" value="SUX41144.1"/>
    <property type="molecule type" value="Genomic_DNA"/>
</dbReference>
<gene>
    <name evidence="1" type="ORF">NCTC12264_01852</name>
    <name evidence="2" type="ORF">NCTC12264_01962</name>
</gene>
<dbReference type="Proteomes" id="UP000254161">
    <property type="component" value="Unassembled WGS sequence"/>
</dbReference>
<accession>A0A381F3X6</accession>
<evidence type="ECO:0000313" key="3">
    <source>
        <dbReference type="Proteomes" id="UP000254161"/>
    </source>
</evidence>
<proteinExistence type="predicted"/>
<dbReference type="AlphaFoldDB" id="A0A381F3X6"/>
<name>A0A381F3X6_CAMUP</name>
<organism evidence="2 3">
    <name type="scientific">Campylobacter upsaliensis</name>
    <dbReference type="NCBI Taxonomy" id="28080"/>
    <lineage>
        <taxon>Bacteria</taxon>
        <taxon>Pseudomonadati</taxon>
        <taxon>Campylobacterota</taxon>
        <taxon>Epsilonproteobacteria</taxon>
        <taxon>Campylobacterales</taxon>
        <taxon>Campylobacteraceae</taxon>
        <taxon>Campylobacter</taxon>
    </lineage>
</organism>
<evidence type="ECO:0000313" key="1">
    <source>
        <dbReference type="EMBL" id="SUX41034.1"/>
    </source>
</evidence>
<dbReference type="RefSeq" id="WP_115631277.1">
    <property type="nucleotide sequence ID" value="NZ_UFUZ01000002.1"/>
</dbReference>
<sequence>MAKALKNVKEKYIQHSLFDVVEKIEKSTSSIDELRVPIFAPISQINKNSSIYKSFVENKNIRTIETKWGAIEIRNRILTQTHKDILDLIFTYADEIQEQIDGSVMIKFTRSKILQEYTQGEYSSKNFKWFKEKLLEIKDSVIRYKDKNDRSFAFNIIDTVIEDRNNFGIIISKSYVNFYEKSLSINYKKEIPRLLEIENSLLKAIVRFFFSHTNCNIKIDDLFITLGFPMESTRWLQISKKEIRESIDILAGFGIHYDEKKEVFYYQGNKNINVIPAVSKGESPSLKK</sequence>
<dbReference type="EMBL" id="UFUZ01000002">
    <property type="protein sequence ID" value="SUX41034.1"/>
    <property type="molecule type" value="Genomic_DNA"/>
</dbReference>
<reference evidence="2 3" key="1">
    <citation type="submission" date="2018-06" db="EMBL/GenBank/DDBJ databases">
        <authorList>
            <consortium name="Pathogen Informatics"/>
            <person name="Doyle S."/>
        </authorList>
    </citation>
    <scope>NUCLEOTIDE SEQUENCE [LARGE SCALE GENOMIC DNA]</scope>
    <source>
        <strain evidence="2 3">NCTC12264</strain>
    </source>
</reference>
<protein>
    <submittedName>
        <fullName evidence="2">Cpp26</fullName>
    </submittedName>
</protein>
<evidence type="ECO:0000313" key="2">
    <source>
        <dbReference type="EMBL" id="SUX41144.1"/>
    </source>
</evidence>